<accession>A0AAW0ED76</accession>
<keyword evidence="1" id="KW-0812">Transmembrane</keyword>
<reference evidence="3 4" key="1">
    <citation type="journal article" date="2024" name="J Genomics">
        <title>Draft genome sequencing and assembly of Favolaschia claudopus CIRM-BRFM 2984 isolated from oak limbs.</title>
        <authorList>
            <person name="Navarro D."/>
            <person name="Drula E."/>
            <person name="Chaduli D."/>
            <person name="Cazenave R."/>
            <person name="Ahrendt S."/>
            <person name="Wang J."/>
            <person name="Lipzen A."/>
            <person name="Daum C."/>
            <person name="Barry K."/>
            <person name="Grigoriev I.V."/>
            <person name="Favel A."/>
            <person name="Rosso M.N."/>
            <person name="Martin F."/>
        </authorList>
    </citation>
    <scope>NUCLEOTIDE SEQUENCE [LARGE SCALE GENOMIC DNA]</scope>
    <source>
        <strain evidence="3 4">CIRM-BRFM 2984</strain>
    </source>
</reference>
<feature type="transmembrane region" description="Helical" evidence="1">
    <location>
        <begin position="102"/>
        <end position="128"/>
    </location>
</feature>
<dbReference type="AlphaFoldDB" id="A0AAW0ED76"/>
<keyword evidence="1" id="KW-0472">Membrane</keyword>
<sequence>MGVFVCFLSFYLVAGQPGSILSIPSNVVFTVLQQRFGFGSACSSRYTGSPYSTYKPGKYILTYSFPGLVIIHRTHTYNHHRSPTIYLALAAVQSYSTLRYPFILFTFPSMFLFHLIDILSPWLCVFCVV</sequence>
<feature type="signal peptide" evidence="2">
    <location>
        <begin position="1"/>
        <end position="15"/>
    </location>
</feature>
<protein>
    <recommendedName>
        <fullName evidence="5">Secreted protein</fullName>
    </recommendedName>
</protein>
<evidence type="ECO:0008006" key="5">
    <source>
        <dbReference type="Google" id="ProtNLM"/>
    </source>
</evidence>
<evidence type="ECO:0000256" key="2">
    <source>
        <dbReference type="SAM" id="SignalP"/>
    </source>
</evidence>
<organism evidence="3 4">
    <name type="scientific">Favolaschia claudopus</name>
    <dbReference type="NCBI Taxonomy" id="2862362"/>
    <lineage>
        <taxon>Eukaryota</taxon>
        <taxon>Fungi</taxon>
        <taxon>Dikarya</taxon>
        <taxon>Basidiomycota</taxon>
        <taxon>Agaricomycotina</taxon>
        <taxon>Agaricomycetes</taxon>
        <taxon>Agaricomycetidae</taxon>
        <taxon>Agaricales</taxon>
        <taxon>Marasmiineae</taxon>
        <taxon>Mycenaceae</taxon>
        <taxon>Favolaschia</taxon>
    </lineage>
</organism>
<name>A0AAW0ED76_9AGAR</name>
<evidence type="ECO:0000256" key="1">
    <source>
        <dbReference type="SAM" id="Phobius"/>
    </source>
</evidence>
<comment type="caution">
    <text evidence="3">The sequence shown here is derived from an EMBL/GenBank/DDBJ whole genome shotgun (WGS) entry which is preliminary data.</text>
</comment>
<evidence type="ECO:0000313" key="4">
    <source>
        <dbReference type="Proteomes" id="UP001362999"/>
    </source>
</evidence>
<feature type="chain" id="PRO_5043776904" description="Secreted protein" evidence="2">
    <location>
        <begin position="16"/>
        <end position="129"/>
    </location>
</feature>
<keyword evidence="4" id="KW-1185">Reference proteome</keyword>
<keyword evidence="2" id="KW-0732">Signal</keyword>
<dbReference type="Proteomes" id="UP001362999">
    <property type="component" value="Unassembled WGS sequence"/>
</dbReference>
<gene>
    <name evidence="3" type="ORF">R3P38DRAFT_2833215</name>
</gene>
<keyword evidence="1" id="KW-1133">Transmembrane helix</keyword>
<evidence type="ECO:0000313" key="3">
    <source>
        <dbReference type="EMBL" id="KAK7062066.1"/>
    </source>
</evidence>
<dbReference type="EMBL" id="JAWWNJ010000002">
    <property type="protein sequence ID" value="KAK7062066.1"/>
    <property type="molecule type" value="Genomic_DNA"/>
</dbReference>
<proteinExistence type="predicted"/>